<accession>A0A814E7T9</accession>
<keyword evidence="4" id="KW-1185">Reference proteome</keyword>
<evidence type="ECO:0000313" key="2">
    <source>
        <dbReference type="EMBL" id="CAF0796102.1"/>
    </source>
</evidence>
<dbReference type="Proteomes" id="UP000663854">
    <property type="component" value="Unassembled WGS sequence"/>
</dbReference>
<proteinExistence type="predicted"/>
<comment type="caution">
    <text evidence="3">The sequence shown here is derived from an EMBL/GenBank/DDBJ whole genome shotgun (WGS) entry which is preliminary data.</text>
</comment>
<name>A0A814E7T9_9BILA</name>
<gene>
    <name evidence="3" type="ORF">JXQ802_LOCUS12477</name>
    <name evidence="2" type="ORF">PYM288_LOCUS4379</name>
</gene>
<protein>
    <recommendedName>
        <fullName evidence="5">Secreted protein</fullName>
    </recommendedName>
</protein>
<reference evidence="3" key="1">
    <citation type="submission" date="2021-02" db="EMBL/GenBank/DDBJ databases">
        <authorList>
            <person name="Nowell W R."/>
        </authorList>
    </citation>
    <scope>NUCLEOTIDE SEQUENCE</scope>
</reference>
<dbReference type="AlphaFoldDB" id="A0A814E7T9"/>
<dbReference type="EMBL" id="CAJNOH010000039">
    <property type="protein sequence ID" value="CAF0796102.1"/>
    <property type="molecule type" value="Genomic_DNA"/>
</dbReference>
<dbReference type="EMBL" id="CAJNOL010000257">
    <property type="protein sequence ID" value="CAF0967213.1"/>
    <property type="molecule type" value="Genomic_DNA"/>
</dbReference>
<evidence type="ECO:0000313" key="3">
    <source>
        <dbReference type="EMBL" id="CAF0967213.1"/>
    </source>
</evidence>
<sequence>MLIIIIIIIIIVIMNEIHPDICPCSDDIDICLCCIPLNLLCCCLPCCRPPRDRVVYVQAAQPMHPTRDHSYIIREPISR</sequence>
<evidence type="ECO:0000313" key="4">
    <source>
        <dbReference type="Proteomes" id="UP000663870"/>
    </source>
</evidence>
<evidence type="ECO:0008006" key="5">
    <source>
        <dbReference type="Google" id="ProtNLM"/>
    </source>
</evidence>
<organism evidence="3 4">
    <name type="scientific">Rotaria sordida</name>
    <dbReference type="NCBI Taxonomy" id="392033"/>
    <lineage>
        <taxon>Eukaryota</taxon>
        <taxon>Metazoa</taxon>
        <taxon>Spiralia</taxon>
        <taxon>Gnathifera</taxon>
        <taxon>Rotifera</taxon>
        <taxon>Eurotatoria</taxon>
        <taxon>Bdelloidea</taxon>
        <taxon>Philodinida</taxon>
        <taxon>Philodinidae</taxon>
        <taxon>Rotaria</taxon>
    </lineage>
</organism>
<evidence type="ECO:0000256" key="1">
    <source>
        <dbReference type="SAM" id="SignalP"/>
    </source>
</evidence>
<dbReference type="Proteomes" id="UP000663870">
    <property type="component" value="Unassembled WGS sequence"/>
</dbReference>
<feature type="chain" id="PRO_5044131891" description="Secreted protein" evidence="1">
    <location>
        <begin position="20"/>
        <end position="79"/>
    </location>
</feature>
<keyword evidence="1" id="KW-0732">Signal</keyword>
<feature type="signal peptide" evidence="1">
    <location>
        <begin position="1"/>
        <end position="19"/>
    </location>
</feature>